<keyword evidence="6" id="KW-0812">Transmembrane</keyword>
<dbReference type="InterPro" id="IPR022284">
    <property type="entry name" value="GPAT/DHAPAT"/>
</dbReference>
<dbReference type="GO" id="GO:0004366">
    <property type="term" value="F:glycerol-3-phosphate O-acyltransferase activity"/>
    <property type="evidence" value="ECO:0007669"/>
    <property type="project" value="UniProtKB-EC"/>
</dbReference>
<reference evidence="8" key="1">
    <citation type="submission" date="2015-07" db="EMBL/GenBank/DDBJ databases">
        <title>Functional characterization of glycerol-3-phosphate (GPAT)-1 from the insect Rhodnius prolixus.</title>
        <authorList>
            <person name="Alves-Bezerra M."/>
            <person name="Coleman R.A."/>
            <person name="Gondim K.C."/>
        </authorList>
    </citation>
    <scope>NUCLEOTIDE SEQUENCE</scope>
    <source>
        <tissue evidence="8">Midgut</tissue>
    </source>
</reference>
<name>A0A0U3A2V4_RHOPR</name>
<dbReference type="PANTHER" id="PTHR12563">
    <property type="entry name" value="GLYCEROL-3-PHOSPHATE ACYLTRANSFERASE"/>
    <property type="match status" value="1"/>
</dbReference>
<evidence type="ECO:0000256" key="2">
    <source>
        <dbReference type="ARBA" id="ARBA00007937"/>
    </source>
</evidence>
<comment type="similarity">
    <text evidence="2">Belongs to the GPAT/DAPAT family.</text>
</comment>
<dbReference type="EC" id="2.3.1.15" evidence="8"/>
<evidence type="ECO:0000259" key="7">
    <source>
        <dbReference type="SMART" id="SM00563"/>
    </source>
</evidence>
<feature type="transmembrane region" description="Helical" evidence="6">
    <location>
        <begin position="24"/>
        <end position="44"/>
    </location>
</feature>
<feature type="domain" description="Phospholipid/glycerol acyltransferase" evidence="7">
    <location>
        <begin position="254"/>
        <end position="386"/>
    </location>
</feature>
<keyword evidence="4 6" id="KW-0472">Membrane</keyword>
<keyword evidence="5 8" id="KW-0012">Acyltransferase</keyword>
<dbReference type="AlphaFoldDB" id="A0A0U3A2V4"/>
<dbReference type="GO" id="GO:0019432">
    <property type="term" value="P:triglyceride biosynthetic process"/>
    <property type="evidence" value="ECO:0007669"/>
    <property type="project" value="TreeGrafter"/>
</dbReference>
<dbReference type="SMART" id="SM00563">
    <property type="entry name" value="PlsC"/>
    <property type="match status" value="1"/>
</dbReference>
<dbReference type="GO" id="GO:0031966">
    <property type="term" value="C:mitochondrial membrane"/>
    <property type="evidence" value="ECO:0007669"/>
    <property type="project" value="TreeGrafter"/>
</dbReference>
<accession>A0A0U3A2V4</accession>
<dbReference type="Pfam" id="PF19277">
    <property type="entry name" value="GPAT_C"/>
    <property type="match status" value="1"/>
</dbReference>
<keyword evidence="6" id="KW-1133">Transmembrane helix</keyword>
<comment type="subcellular location">
    <subcellularLocation>
        <location evidence="1">Membrane</location>
    </subcellularLocation>
</comment>
<evidence type="ECO:0000256" key="1">
    <source>
        <dbReference type="ARBA" id="ARBA00004370"/>
    </source>
</evidence>
<evidence type="ECO:0000256" key="3">
    <source>
        <dbReference type="ARBA" id="ARBA00022679"/>
    </source>
</evidence>
<protein>
    <submittedName>
        <fullName evidence="8">Glycerol-3-phosphate acyltransferase isoform 1 mitochondrial-like protein</fullName>
        <ecNumber evidence="8">2.3.1.15</ecNumber>
    </submittedName>
</protein>
<evidence type="ECO:0000256" key="5">
    <source>
        <dbReference type="ARBA" id="ARBA00023315"/>
    </source>
</evidence>
<evidence type="ECO:0000313" key="8">
    <source>
        <dbReference type="EMBL" id="ALT07196.1"/>
    </source>
</evidence>
<dbReference type="GO" id="GO:0008654">
    <property type="term" value="P:phospholipid biosynthetic process"/>
    <property type="evidence" value="ECO:0007669"/>
    <property type="project" value="TreeGrafter"/>
</dbReference>
<evidence type="ECO:0000256" key="6">
    <source>
        <dbReference type="SAM" id="Phobius"/>
    </source>
</evidence>
<sequence>MYNISQIDNINMYWPEVSDVMPPTYTSAGYLEMTIVAVFFYWLLHLRVRAIIETMSVKVYDAFSTMTDPTAPIIQSSRSLHHHLTQYQLKRREQLTKSRTEAKKQIDEKNVPDKDTFPVIDVLKTGISKKARGYFESWFSTVRHCLTFKGFHYPYIYESVLQDENVKEAIYQTAQDVAEEYGISDEQGFNAILEKQRKRAAQILTLMHAKLSNFVLRISSWVFYKTLPILFKSISIPEAQVDMLKEASKRGLPMIFLPLHRSHIDYIAVTFTLCNNNIRAPIVAAGENLRIPVFGRILRGLGAFFIKRRIDPISGKKDKLYRAILHNYMTLCLEAGHYFEFFIEGGRTRTGKPCMPKGGLLSVFVDAYLSGILDDALLVPVSVNYEKIVEGSFVRELTGAPKQPETFRSAIAGIWKALTSHYGIVRVDFNQPFSLLELVKSFQSKTRHMNETLHIVPSSASLYGTDIVVEEQRQLVDSIARHIIYDCSRSTAVMSTNALAFLLLNIHRDGVSLSDLTLSFDKLRNQLSATNKDTGFSGDSVDVIEHAVDILGPGLVQREKQPDGSLFLKPVTIVPNVIELAYYSNTLLPHFALDGVLGRVIMALSKRHKYNLRIRSDEIIDTCFELCGILQYEFLFTKACQSLIDAFYDVLDSFVINEILVKHDPPRDTRSAGRNLDFVHDEDEDDEEIISSPLYSINDKEKLKYYAVLFDSLIDTYSVTFNHLFTLIGHQITEGELVKEILQKVTSLINLGVIRCGESLSTEAIRNSIKLLEKMNVLLCHNHDGTKIYYLNQPCENELTLEPIAEKITKFQDIYQDS</sequence>
<dbReference type="InterPro" id="IPR002123">
    <property type="entry name" value="Plipid/glycerol_acylTrfase"/>
</dbReference>
<gene>
    <name evidence="8" type="primary">GPAT1</name>
</gene>
<dbReference type="GO" id="GO:0006072">
    <property type="term" value="P:glycerol-3-phosphate metabolic process"/>
    <property type="evidence" value="ECO:0007669"/>
    <property type="project" value="TreeGrafter"/>
</dbReference>
<dbReference type="PANTHER" id="PTHR12563:SF23">
    <property type="entry name" value="BCDNA.GH07066"/>
    <property type="match status" value="1"/>
</dbReference>
<organism evidence="8">
    <name type="scientific">Rhodnius prolixus</name>
    <name type="common">Triatomid bug</name>
    <dbReference type="NCBI Taxonomy" id="13249"/>
    <lineage>
        <taxon>Eukaryota</taxon>
        <taxon>Metazoa</taxon>
        <taxon>Ecdysozoa</taxon>
        <taxon>Arthropoda</taxon>
        <taxon>Hexapoda</taxon>
        <taxon>Insecta</taxon>
        <taxon>Pterygota</taxon>
        <taxon>Neoptera</taxon>
        <taxon>Paraneoptera</taxon>
        <taxon>Hemiptera</taxon>
        <taxon>Heteroptera</taxon>
        <taxon>Panheteroptera</taxon>
        <taxon>Cimicomorpha</taxon>
        <taxon>Reduviidae</taxon>
        <taxon>Triatominae</taxon>
        <taxon>Rhodnius</taxon>
    </lineage>
</organism>
<dbReference type="InterPro" id="IPR041728">
    <property type="entry name" value="GPAT/DHAPAT_LPLAT"/>
</dbReference>
<dbReference type="Pfam" id="PF01553">
    <property type="entry name" value="Acyltransferase"/>
    <property type="match status" value="1"/>
</dbReference>
<proteinExistence type="evidence at transcript level"/>
<evidence type="ECO:0000256" key="4">
    <source>
        <dbReference type="ARBA" id="ARBA00023136"/>
    </source>
</evidence>
<dbReference type="EMBL" id="KT328599">
    <property type="protein sequence ID" value="ALT07196.1"/>
    <property type="molecule type" value="mRNA"/>
</dbReference>
<dbReference type="SUPFAM" id="SSF69593">
    <property type="entry name" value="Glycerol-3-phosphate (1)-acyltransferase"/>
    <property type="match status" value="1"/>
</dbReference>
<dbReference type="CDD" id="cd07993">
    <property type="entry name" value="LPLAT_DHAPAT-like"/>
    <property type="match status" value="1"/>
</dbReference>
<keyword evidence="3 8" id="KW-0808">Transferase</keyword>
<dbReference type="GO" id="GO:0006631">
    <property type="term" value="P:fatty acid metabolic process"/>
    <property type="evidence" value="ECO:0007669"/>
    <property type="project" value="TreeGrafter"/>
</dbReference>
<dbReference type="VEuPathDB" id="VectorBase:RPRC002103"/>
<dbReference type="InterPro" id="IPR045520">
    <property type="entry name" value="GPAT/DHAPAT_C"/>
</dbReference>